<accession>A0A919YVN7</accession>
<reference evidence="1" key="1">
    <citation type="submission" date="2021-03" db="EMBL/GenBank/DDBJ databases">
        <title>Antimicrobial resistance genes in bacteria isolated from Japanese honey, and their potential for conferring macrolide and lincosamide resistance in the American foulbrood pathogen Paenibacillus larvae.</title>
        <authorList>
            <person name="Okamoto M."/>
            <person name="Kumagai M."/>
            <person name="Kanamori H."/>
            <person name="Takamatsu D."/>
        </authorList>
    </citation>
    <scope>NUCLEOTIDE SEQUENCE</scope>
    <source>
        <strain evidence="1">J40TS1</strain>
    </source>
</reference>
<protein>
    <submittedName>
        <fullName evidence="1">Sulfur carrier protein ThiS</fullName>
    </submittedName>
</protein>
<dbReference type="PANTHER" id="PTHR34472:SF1">
    <property type="entry name" value="SULFUR CARRIER PROTEIN THIS"/>
    <property type="match status" value="1"/>
</dbReference>
<dbReference type="Gene3D" id="3.10.20.30">
    <property type="match status" value="1"/>
</dbReference>
<evidence type="ECO:0000313" key="2">
    <source>
        <dbReference type="Proteomes" id="UP000683139"/>
    </source>
</evidence>
<dbReference type="SUPFAM" id="SSF54285">
    <property type="entry name" value="MoaD/ThiS"/>
    <property type="match status" value="1"/>
</dbReference>
<gene>
    <name evidence="1" type="primary">thiS</name>
    <name evidence="1" type="ORF">J40TS1_50230</name>
</gene>
<keyword evidence="2" id="KW-1185">Reference proteome</keyword>
<dbReference type="InterPro" id="IPR003749">
    <property type="entry name" value="ThiS/MoaD-like"/>
</dbReference>
<dbReference type="Pfam" id="PF02597">
    <property type="entry name" value="ThiS"/>
    <property type="match status" value="1"/>
</dbReference>
<sequence>MLSLQINGDRVAVPADVATIADLLQHLQLHDKVLVVEHNERILDKAAHAEAALTDGDRIEIVHFVGGG</sequence>
<dbReference type="PANTHER" id="PTHR34472">
    <property type="entry name" value="SULFUR CARRIER PROTEIN THIS"/>
    <property type="match status" value="1"/>
</dbReference>
<comment type="caution">
    <text evidence="1">The sequence shown here is derived from an EMBL/GenBank/DDBJ whole genome shotgun (WGS) entry which is preliminary data.</text>
</comment>
<organism evidence="1 2">
    <name type="scientific">Paenibacillus montaniterrae</name>
    <dbReference type="NCBI Taxonomy" id="429341"/>
    <lineage>
        <taxon>Bacteria</taxon>
        <taxon>Bacillati</taxon>
        <taxon>Bacillota</taxon>
        <taxon>Bacilli</taxon>
        <taxon>Bacillales</taxon>
        <taxon>Paenibacillaceae</taxon>
        <taxon>Paenibacillus</taxon>
    </lineage>
</organism>
<dbReference type="Proteomes" id="UP000683139">
    <property type="component" value="Unassembled WGS sequence"/>
</dbReference>
<name>A0A919YVN7_9BACL</name>
<dbReference type="InterPro" id="IPR010035">
    <property type="entry name" value="Thi_S"/>
</dbReference>
<dbReference type="RefSeq" id="WP_306433601.1">
    <property type="nucleotide sequence ID" value="NZ_BOSE01000014.1"/>
</dbReference>
<dbReference type="CDD" id="cd00565">
    <property type="entry name" value="Ubl_ThiS"/>
    <property type="match status" value="1"/>
</dbReference>
<dbReference type="EMBL" id="BOSE01000014">
    <property type="protein sequence ID" value="GIP19381.1"/>
    <property type="molecule type" value="Genomic_DNA"/>
</dbReference>
<dbReference type="NCBIfam" id="TIGR01683">
    <property type="entry name" value="thiS"/>
    <property type="match status" value="1"/>
</dbReference>
<evidence type="ECO:0000313" key="1">
    <source>
        <dbReference type="EMBL" id="GIP19381.1"/>
    </source>
</evidence>
<dbReference type="AlphaFoldDB" id="A0A919YVN7"/>
<dbReference type="InterPro" id="IPR016155">
    <property type="entry name" value="Mopterin_synth/thiamin_S_b"/>
</dbReference>
<dbReference type="InterPro" id="IPR012675">
    <property type="entry name" value="Beta-grasp_dom_sf"/>
</dbReference>
<proteinExistence type="predicted"/>